<dbReference type="RefSeq" id="WP_163160152.1">
    <property type="nucleotide sequence ID" value="NZ_VKHP01000186.1"/>
</dbReference>
<proteinExistence type="predicted"/>
<comment type="caution">
    <text evidence="1">The sequence shown here is derived from an EMBL/GenBank/DDBJ whole genome shotgun (WGS) entry which is preliminary data.</text>
</comment>
<accession>A0A6P1BQD2</accession>
<reference evidence="1 2" key="1">
    <citation type="journal article" date="2020" name="Arch. Microbiol.">
        <title>Bradyrhizobium uaiense sp. nov., a new highly efficient cowpea symbiont.</title>
        <authorList>
            <person name="Cabral Michel D."/>
            <person name="Azarias Guimaraes A."/>
            <person name="Martins da Costa E."/>
            <person name="Soares de Carvalho T."/>
            <person name="Balsanelli E."/>
            <person name="Willems A."/>
            <person name="Maltempi de Souza E."/>
            <person name="de Souza Moreira F.M."/>
        </authorList>
    </citation>
    <scope>NUCLEOTIDE SEQUENCE [LARGE SCALE GENOMIC DNA]</scope>
    <source>
        <strain evidence="1 2">UFLA 03-164</strain>
    </source>
</reference>
<keyword evidence="2" id="KW-1185">Reference proteome</keyword>
<evidence type="ECO:0000313" key="1">
    <source>
        <dbReference type="EMBL" id="NEV00596.1"/>
    </source>
</evidence>
<sequence>MIHATCHTADNVRCIEFDATPWFNEADAPSIIDLAQRGWTSTAIADSLEHRQGYERLHDLVEYAAKRLQLESLEDPTWETFECVVDEPEAVAWLEKNRPNVAARIP</sequence>
<gene>
    <name evidence="1" type="ORF">FNJ47_33510</name>
</gene>
<evidence type="ECO:0000313" key="2">
    <source>
        <dbReference type="Proteomes" id="UP000468531"/>
    </source>
</evidence>
<dbReference type="Proteomes" id="UP000468531">
    <property type="component" value="Unassembled WGS sequence"/>
</dbReference>
<organism evidence="1 2">
    <name type="scientific">Bradyrhizobium uaiense</name>
    <dbReference type="NCBI Taxonomy" id="2594946"/>
    <lineage>
        <taxon>Bacteria</taxon>
        <taxon>Pseudomonadati</taxon>
        <taxon>Pseudomonadota</taxon>
        <taxon>Alphaproteobacteria</taxon>
        <taxon>Hyphomicrobiales</taxon>
        <taxon>Nitrobacteraceae</taxon>
        <taxon>Bradyrhizobium</taxon>
    </lineage>
</organism>
<dbReference type="EMBL" id="VKHP01000186">
    <property type="protein sequence ID" value="NEV00596.1"/>
    <property type="molecule type" value="Genomic_DNA"/>
</dbReference>
<protein>
    <submittedName>
        <fullName evidence="1">Uncharacterized protein</fullName>
    </submittedName>
</protein>
<name>A0A6P1BQD2_9BRAD</name>
<dbReference type="AlphaFoldDB" id="A0A6P1BQD2"/>